<evidence type="ECO:0000256" key="12">
    <source>
        <dbReference type="SAM" id="Coils"/>
    </source>
</evidence>
<dbReference type="PANTHER" id="PTHR11777">
    <property type="entry name" value="ALANYL-TRNA SYNTHETASE"/>
    <property type="match status" value="1"/>
</dbReference>
<evidence type="ECO:0000256" key="10">
    <source>
        <dbReference type="ARBA" id="ARBA00023146"/>
    </source>
</evidence>
<comment type="subcellular location">
    <subcellularLocation>
        <location evidence="11">Cytoplasm</location>
    </subcellularLocation>
</comment>
<dbReference type="InterPro" id="IPR050058">
    <property type="entry name" value="Ala-tRNA_ligase"/>
</dbReference>
<dbReference type="AlphaFoldDB" id="A0A1I2IWW3"/>
<name>A0A1I2IWW3_9BACT</name>
<dbReference type="Pfam" id="PF07973">
    <property type="entry name" value="tRNA_SAD"/>
    <property type="match status" value="1"/>
</dbReference>
<evidence type="ECO:0000256" key="1">
    <source>
        <dbReference type="ARBA" id="ARBA00008226"/>
    </source>
</evidence>
<dbReference type="InterPro" id="IPR045864">
    <property type="entry name" value="aa-tRNA-synth_II/BPL/LPL"/>
</dbReference>
<feature type="binding site" evidence="11">
    <location>
        <position position="585"/>
    </location>
    <ligand>
        <name>Zn(2+)</name>
        <dbReference type="ChEBI" id="CHEBI:29105"/>
    </ligand>
</feature>
<dbReference type="EMBL" id="FONY01000037">
    <property type="protein sequence ID" value="SFF46093.1"/>
    <property type="molecule type" value="Genomic_DNA"/>
</dbReference>
<dbReference type="InterPro" id="IPR023033">
    <property type="entry name" value="Ala_tRNA_ligase_euk/bac"/>
</dbReference>
<dbReference type="GO" id="GO:0000049">
    <property type="term" value="F:tRNA binding"/>
    <property type="evidence" value="ECO:0007669"/>
    <property type="project" value="UniProtKB-KW"/>
</dbReference>
<dbReference type="InterPro" id="IPR003156">
    <property type="entry name" value="DHHA1_dom"/>
</dbReference>
<evidence type="ECO:0000256" key="5">
    <source>
        <dbReference type="ARBA" id="ARBA00022741"/>
    </source>
</evidence>
<dbReference type="NCBIfam" id="TIGR00344">
    <property type="entry name" value="alaS"/>
    <property type="match status" value="1"/>
</dbReference>
<dbReference type="PROSITE" id="PS50860">
    <property type="entry name" value="AA_TRNA_LIGASE_II_ALA"/>
    <property type="match status" value="1"/>
</dbReference>
<keyword evidence="9 11" id="KW-0648">Protein biosynthesis</keyword>
<keyword evidence="15" id="KW-1185">Reference proteome</keyword>
<keyword evidence="10 11" id="KW-0030">Aminoacyl-tRNA synthetase</keyword>
<dbReference type="FunFam" id="3.10.310.40:FF:000001">
    <property type="entry name" value="Alanine--tRNA ligase"/>
    <property type="match status" value="1"/>
</dbReference>
<evidence type="ECO:0000259" key="13">
    <source>
        <dbReference type="PROSITE" id="PS50860"/>
    </source>
</evidence>
<keyword evidence="11" id="KW-0963">Cytoplasm</keyword>
<dbReference type="Gene3D" id="3.30.930.10">
    <property type="entry name" value="Bira Bifunctional Protein, Domain 2"/>
    <property type="match status" value="1"/>
</dbReference>
<evidence type="ECO:0000256" key="11">
    <source>
        <dbReference type="HAMAP-Rule" id="MF_00036"/>
    </source>
</evidence>
<dbReference type="Gene3D" id="2.40.30.130">
    <property type="match status" value="1"/>
</dbReference>
<dbReference type="PANTHER" id="PTHR11777:SF9">
    <property type="entry name" value="ALANINE--TRNA LIGASE, CYTOPLASMIC"/>
    <property type="match status" value="1"/>
</dbReference>
<dbReference type="InterPro" id="IPR012947">
    <property type="entry name" value="tRNA_SAD"/>
</dbReference>
<evidence type="ECO:0000256" key="9">
    <source>
        <dbReference type="ARBA" id="ARBA00022917"/>
    </source>
</evidence>
<dbReference type="FunFam" id="3.30.54.20:FF:000001">
    <property type="entry name" value="Alanine--tRNA ligase"/>
    <property type="match status" value="1"/>
</dbReference>
<proteinExistence type="inferred from homology"/>
<dbReference type="Pfam" id="PF01411">
    <property type="entry name" value="tRNA-synt_2c"/>
    <property type="match status" value="1"/>
</dbReference>
<dbReference type="Gene3D" id="3.30.54.20">
    <property type="match status" value="1"/>
</dbReference>
<evidence type="ECO:0000256" key="6">
    <source>
        <dbReference type="ARBA" id="ARBA00022833"/>
    </source>
</evidence>
<dbReference type="GO" id="GO:0005737">
    <property type="term" value="C:cytoplasm"/>
    <property type="evidence" value="ECO:0007669"/>
    <property type="project" value="UniProtKB-SubCell"/>
</dbReference>
<feature type="coiled-coil region" evidence="12">
    <location>
        <begin position="623"/>
        <end position="650"/>
    </location>
</feature>
<keyword evidence="2 11" id="KW-0820">tRNA-binding</keyword>
<dbReference type="SMART" id="SM00863">
    <property type="entry name" value="tRNA_SAD"/>
    <property type="match status" value="1"/>
</dbReference>
<evidence type="ECO:0000256" key="8">
    <source>
        <dbReference type="ARBA" id="ARBA00022884"/>
    </source>
</evidence>
<dbReference type="InterPro" id="IPR018163">
    <property type="entry name" value="Thr/Ala-tRNA-synth_IIc_edit"/>
</dbReference>
<dbReference type="Gene3D" id="3.30.980.10">
    <property type="entry name" value="Threonyl-trna Synthetase, Chain A, domain 2"/>
    <property type="match status" value="1"/>
</dbReference>
<dbReference type="FunFam" id="3.30.930.10:FF:000011">
    <property type="entry name" value="Alanine--tRNA ligase, cytoplasmic"/>
    <property type="match status" value="1"/>
</dbReference>
<dbReference type="InterPro" id="IPR018164">
    <property type="entry name" value="Ala-tRNA-synth_IIc_N"/>
</dbReference>
<protein>
    <recommendedName>
        <fullName evidence="11">Alanine--tRNA ligase</fullName>
        <ecNumber evidence="11">6.1.1.7</ecNumber>
    </recommendedName>
    <alternativeName>
        <fullName evidence="11">Alanyl-tRNA synthetase</fullName>
        <shortName evidence="11">AlaRS</shortName>
    </alternativeName>
</protein>
<dbReference type="PRINTS" id="PR00980">
    <property type="entry name" value="TRNASYNTHALA"/>
</dbReference>
<evidence type="ECO:0000256" key="2">
    <source>
        <dbReference type="ARBA" id="ARBA00022555"/>
    </source>
</evidence>
<organism evidence="14 15">
    <name type="scientific">Thermoflexibacter ruber</name>
    <dbReference type="NCBI Taxonomy" id="1003"/>
    <lineage>
        <taxon>Bacteria</taxon>
        <taxon>Pseudomonadati</taxon>
        <taxon>Bacteroidota</taxon>
        <taxon>Cytophagia</taxon>
        <taxon>Cytophagales</taxon>
        <taxon>Thermoflexibacteraceae</taxon>
        <taxon>Thermoflexibacter</taxon>
    </lineage>
</organism>
<evidence type="ECO:0000256" key="7">
    <source>
        <dbReference type="ARBA" id="ARBA00022840"/>
    </source>
</evidence>
<feature type="domain" description="Alanyl-transfer RNA synthetases family profile" evidence="13">
    <location>
        <begin position="1"/>
        <end position="732"/>
    </location>
</feature>
<dbReference type="CDD" id="cd00673">
    <property type="entry name" value="AlaRS_core"/>
    <property type="match status" value="1"/>
</dbReference>
<comment type="catalytic activity">
    <reaction evidence="11">
        <text>tRNA(Ala) + L-alanine + ATP = L-alanyl-tRNA(Ala) + AMP + diphosphate</text>
        <dbReference type="Rhea" id="RHEA:12540"/>
        <dbReference type="Rhea" id="RHEA-COMP:9657"/>
        <dbReference type="Rhea" id="RHEA-COMP:9923"/>
        <dbReference type="ChEBI" id="CHEBI:30616"/>
        <dbReference type="ChEBI" id="CHEBI:33019"/>
        <dbReference type="ChEBI" id="CHEBI:57972"/>
        <dbReference type="ChEBI" id="CHEBI:78442"/>
        <dbReference type="ChEBI" id="CHEBI:78497"/>
        <dbReference type="ChEBI" id="CHEBI:456215"/>
        <dbReference type="EC" id="6.1.1.7"/>
    </reaction>
</comment>
<dbReference type="InterPro" id="IPR018162">
    <property type="entry name" value="Ala-tRNA-ligase_IIc_anticod-bd"/>
</dbReference>
<dbReference type="SUPFAM" id="SSF55681">
    <property type="entry name" value="Class II aaRS and biotin synthetases"/>
    <property type="match status" value="1"/>
</dbReference>
<dbReference type="GO" id="GO:0008270">
    <property type="term" value="F:zinc ion binding"/>
    <property type="evidence" value="ECO:0007669"/>
    <property type="project" value="UniProtKB-UniRule"/>
</dbReference>
<dbReference type="InterPro" id="IPR018165">
    <property type="entry name" value="Ala-tRNA-synth_IIc_core"/>
</dbReference>
<feature type="coiled-coil region" evidence="12">
    <location>
        <begin position="754"/>
        <end position="781"/>
    </location>
</feature>
<evidence type="ECO:0000256" key="3">
    <source>
        <dbReference type="ARBA" id="ARBA00022598"/>
    </source>
</evidence>
<dbReference type="Pfam" id="PF02272">
    <property type="entry name" value="DHHA1"/>
    <property type="match status" value="1"/>
</dbReference>
<dbReference type="GO" id="GO:0005524">
    <property type="term" value="F:ATP binding"/>
    <property type="evidence" value="ECO:0007669"/>
    <property type="project" value="UniProtKB-UniRule"/>
</dbReference>
<comment type="domain">
    <text evidence="11">Consists of three domains; the N-terminal catalytic domain, the editing domain and the C-terminal C-Ala domain. The editing domain removes incorrectly charged amino acids, while the C-Ala domain, along with tRNA(Ala), serves as a bridge to cooperatively bring together the editing and aminoacylation centers thus stimulating deacylation of misacylated tRNAs.</text>
</comment>
<dbReference type="SUPFAM" id="SSF50447">
    <property type="entry name" value="Translation proteins"/>
    <property type="match status" value="1"/>
</dbReference>
<accession>A0A1I2IWW3</accession>
<keyword evidence="5 11" id="KW-0547">Nucleotide-binding</keyword>
<evidence type="ECO:0000313" key="15">
    <source>
        <dbReference type="Proteomes" id="UP000199513"/>
    </source>
</evidence>
<evidence type="ECO:0000313" key="14">
    <source>
        <dbReference type="EMBL" id="SFF46093.1"/>
    </source>
</evidence>
<gene>
    <name evidence="11" type="primary">alaS</name>
    <name evidence="14" type="ORF">SAMN04488541_103720</name>
</gene>
<dbReference type="Proteomes" id="UP000199513">
    <property type="component" value="Unassembled WGS sequence"/>
</dbReference>
<dbReference type="InterPro" id="IPR002318">
    <property type="entry name" value="Ala-tRNA-lgiase_IIc"/>
</dbReference>
<keyword evidence="4 11" id="KW-0479">Metal-binding</keyword>
<sequence length="895" mass="101416">MTSNEIRQQFLDYFTKKRGHTYVHSAPLVLKNDPTLMFTNAGMNQFKDYFLGNKVADFKRVANSQKCLRVTGKHNDLEDVGHDTYHHTMFEMLGNWSFGDYFKKEAIAWSWELLTEVYKLPKDRLYATVFGGDEKEGLEPDNEAREIWLQYLPESQILYGSKKDNFWEMGDQGPCGPCSEIHIDIRDAEEVAKVSGRELVNNDNPLVIEIWNNVFIQFNRKADGSLEQLPDKHVDTGMGFERLCMVVQGKKSNYDTDVFQPTIQFIASEASKISGKTIKYGQDHKQDIAMRVIADHIRAISFAIADGQLPSNNKAGYVIRRILRRAVRYGYTFLGFRQPFLHSLVKLLAVQFENIFPEIKAQQTFIENVIREEENAFLKTLENGLKMLESIFPTVKQSNNLTIEGKIVFELYDTFGFPMDLTALIARENGLKIDEEGFKVAMQEQKDRSRQASASEKSDWITLNEGDEVEFVGYEFLESETKILRYRKLTDKKKTSYQLVLERTPFYAESGGQVGDTGFLEVPIANDKLVKIHITDTKKENDLIVHFTEDNFEEILKHLTTNHRQSTTIKAVVNKTKRSLTENNHSATHLMHAALRKVLGTHVAQKGSLVNDEILRFDFSHFAKLSEQEIAEVENIVNQKIRENIALEERRNVPIEEAKAMGAMALFGEKYGDFVRVIVFDKNYSVELCGGTHVPSTGKIGTFKIISESSSSAGVRRIEAITAEKAERYINEQLAMMNQISELLKNPKDLVKAVENLIEEKSALQKEIEKYQAKEIQAVKNDLLKNIQQKGEISFLAQEVNVPNAESLRQISFELRSQIPNLFLVLAANIDGKPQISVMIADNLVKDKGLDASKIVRELAKEIQGGGGGQPFFATAGGKDVSGLRKVVEKATSLG</sequence>
<keyword evidence="7 11" id="KW-0067">ATP-binding</keyword>
<dbReference type="Gene3D" id="3.10.310.40">
    <property type="match status" value="1"/>
</dbReference>
<comment type="similarity">
    <text evidence="1 11">Belongs to the class-II aminoacyl-tRNA synthetase family.</text>
</comment>
<dbReference type="SUPFAM" id="SSF55186">
    <property type="entry name" value="ThrRS/AlaRS common domain"/>
    <property type="match status" value="1"/>
</dbReference>
<dbReference type="RefSeq" id="WP_091548773.1">
    <property type="nucleotide sequence ID" value="NZ_FONY01000037.1"/>
</dbReference>
<dbReference type="STRING" id="1003.SAMN04488541_103720"/>
<dbReference type="GO" id="GO:0002161">
    <property type="term" value="F:aminoacyl-tRNA deacylase activity"/>
    <property type="evidence" value="ECO:0007669"/>
    <property type="project" value="TreeGrafter"/>
</dbReference>
<dbReference type="SUPFAM" id="SSF101353">
    <property type="entry name" value="Putative anticodon-binding domain of alanyl-tRNA synthetase (AlaRS)"/>
    <property type="match status" value="1"/>
</dbReference>
<feature type="binding site" evidence="11">
    <location>
        <position position="689"/>
    </location>
    <ligand>
        <name>Zn(2+)</name>
        <dbReference type="ChEBI" id="CHEBI:29105"/>
    </ligand>
</feature>
<feature type="binding site" evidence="11">
    <location>
        <position position="589"/>
    </location>
    <ligand>
        <name>Zn(2+)</name>
        <dbReference type="ChEBI" id="CHEBI:29105"/>
    </ligand>
</feature>
<keyword evidence="3 11" id="KW-0436">Ligase</keyword>
<dbReference type="FunFam" id="3.30.980.10:FF:000004">
    <property type="entry name" value="Alanine--tRNA ligase, cytoplasmic"/>
    <property type="match status" value="1"/>
</dbReference>
<dbReference type="GO" id="GO:0004813">
    <property type="term" value="F:alanine-tRNA ligase activity"/>
    <property type="evidence" value="ECO:0007669"/>
    <property type="project" value="UniProtKB-UniRule"/>
</dbReference>
<dbReference type="EC" id="6.1.1.7" evidence="11"/>
<evidence type="ECO:0000256" key="4">
    <source>
        <dbReference type="ARBA" id="ARBA00022723"/>
    </source>
</evidence>
<dbReference type="GO" id="GO:0006419">
    <property type="term" value="P:alanyl-tRNA aminoacylation"/>
    <property type="evidence" value="ECO:0007669"/>
    <property type="project" value="UniProtKB-UniRule"/>
</dbReference>
<reference evidence="14 15" key="1">
    <citation type="submission" date="2016-10" db="EMBL/GenBank/DDBJ databases">
        <authorList>
            <person name="de Groot N.N."/>
        </authorList>
    </citation>
    <scope>NUCLEOTIDE SEQUENCE [LARGE SCALE GENOMIC DNA]</scope>
    <source>
        <strain>GEY</strain>
        <strain evidence="15">DSM 9560</strain>
    </source>
</reference>
<keyword evidence="8 11" id="KW-0694">RNA-binding</keyword>
<comment type="function">
    <text evidence="11">Catalyzes the attachment of alanine to tRNA(Ala) in a two-step reaction: alanine is first activated by ATP to form Ala-AMP and then transferred to the acceptor end of tRNA(Ala). Also edits incorrectly charged Ser-tRNA(Ala) and Gly-tRNA(Ala) via its editing domain.</text>
</comment>
<feature type="binding site" evidence="11">
    <location>
        <position position="693"/>
    </location>
    <ligand>
        <name>Zn(2+)</name>
        <dbReference type="ChEBI" id="CHEBI:29105"/>
    </ligand>
</feature>
<dbReference type="HAMAP" id="MF_00036_B">
    <property type="entry name" value="Ala_tRNA_synth_B"/>
    <property type="match status" value="1"/>
</dbReference>
<dbReference type="OrthoDB" id="9803884at2"/>
<dbReference type="InterPro" id="IPR009000">
    <property type="entry name" value="Transl_B-barrel_sf"/>
</dbReference>
<keyword evidence="12" id="KW-0175">Coiled coil</keyword>
<comment type="cofactor">
    <cofactor evidence="11">
        <name>Zn(2+)</name>
        <dbReference type="ChEBI" id="CHEBI:29105"/>
    </cofactor>
    <text evidence="11">Binds 1 zinc ion per subunit.</text>
</comment>
<keyword evidence="6 11" id="KW-0862">Zinc</keyword>